<dbReference type="Gene3D" id="3.40.190.10">
    <property type="entry name" value="Periplasmic binding protein-like II"/>
    <property type="match status" value="2"/>
</dbReference>
<proteinExistence type="predicted"/>
<name>A0A1I5I695_PSUAM</name>
<protein>
    <submittedName>
        <fullName evidence="1">4,5-dihydroxyphthalate decarboxylase</fullName>
    </submittedName>
</protein>
<dbReference type="AlphaFoldDB" id="A0A1I5I695"/>
<organism evidence="1 2">
    <name type="scientific">Pseudonocardia ammonioxydans</name>
    <dbReference type="NCBI Taxonomy" id="260086"/>
    <lineage>
        <taxon>Bacteria</taxon>
        <taxon>Bacillati</taxon>
        <taxon>Actinomycetota</taxon>
        <taxon>Actinomycetes</taxon>
        <taxon>Pseudonocardiales</taxon>
        <taxon>Pseudonocardiaceae</taxon>
        <taxon>Pseudonocardia</taxon>
    </lineage>
</organism>
<dbReference type="SUPFAM" id="SSF53850">
    <property type="entry name" value="Periplasmic binding protein-like II"/>
    <property type="match status" value="1"/>
</dbReference>
<accession>A0A1I5I695</accession>
<dbReference type="EMBL" id="FOUY01000087">
    <property type="protein sequence ID" value="SFO55680.1"/>
    <property type="molecule type" value="Genomic_DNA"/>
</dbReference>
<sequence>MSRVPITLACWDYDRTRALSDGRVRPDGLALTYLDLPVEETFFRMLRHREFEAAEMSLASYVTHVAAAAEPDLVAIPVFPSRAFRHHGVYVRADDEREHPADLAGGVVGVPEYQLTANVWIRGILADRHGLPVSAVRYRTGGMHEPGRIEKQALDLPPDIEVEPIPADRTLVQMLLDGEIDALYAPRTPRPLLAGEGTVRTLFRDPRAEEERYAAETGIFPIMHTVVLRRDVYDAHPWVARSLFTAFERAKALTEVRMGEVAANPYMVPWLVDELERTRSLLGQDFWPYGLDANRSVLEVFLRYAHEQGLTARRWAADELFAPETRETFVI</sequence>
<keyword evidence="2" id="KW-1185">Reference proteome</keyword>
<dbReference type="Proteomes" id="UP000199614">
    <property type="component" value="Unassembled WGS sequence"/>
</dbReference>
<evidence type="ECO:0000313" key="1">
    <source>
        <dbReference type="EMBL" id="SFO55680.1"/>
    </source>
</evidence>
<dbReference type="RefSeq" id="WP_093357009.1">
    <property type="nucleotide sequence ID" value="NZ_FOUY01000087.1"/>
</dbReference>
<dbReference type="OrthoDB" id="3805543at2"/>
<dbReference type="STRING" id="260086.SAMN05216207_108713"/>
<reference evidence="1 2" key="1">
    <citation type="submission" date="2016-10" db="EMBL/GenBank/DDBJ databases">
        <authorList>
            <person name="de Groot N.N."/>
        </authorList>
    </citation>
    <scope>NUCLEOTIDE SEQUENCE [LARGE SCALE GENOMIC DNA]</scope>
    <source>
        <strain evidence="1 2">CGMCC 4.1877</strain>
    </source>
</reference>
<evidence type="ECO:0000313" key="2">
    <source>
        <dbReference type="Proteomes" id="UP000199614"/>
    </source>
</evidence>
<gene>
    <name evidence="1" type="ORF">SAMN05216207_108713</name>
</gene>